<reference evidence="8 9" key="1">
    <citation type="submission" date="2018-12" db="EMBL/GenBank/DDBJ databases">
        <authorList>
            <person name="Yang Y."/>
        </authorList>
    </citation>
    <scope>NUCLEOTIDE SEQUENCE [LARGE SCALE GENOMIC DNA]</scope>
    <source>
        <strain evidence="8 9">L-25-5w-1</strain>
    </source>
</reference>
<evidence type="ECO:0000256" key="4">
    <source>
        <dbReference type="ARBA" id="ARBA00023172"/>
    </source>
</evidence>
<feature type="domain" description="Tyr recombinase" evidence="6">
    <location>
        <begin position="127"/>
        <end position="310"/>
    </location>
</feature>
<dbReference type="PANTHER" id="PTHR30349:SF64">
    <property type="entry name" value="PROPHAGE INTEGRASE INTD-RELATED"/>
    <property type="match status" value="1"/>
</dbReference>
<dbReference type="InterPro" id="IPR013762">
    <property type="entry name" value="Integrase-like_cat_sf"/>
</dbReference>
<dbReference type="OrthoDB" id="5513193at2"/>
<evidence type="ECO:0000313" key="9">
    <source>
        <dbReference type="Proteomes" id="UP000277007"/>
    </source>
</evidence>
<evidence type="ECO:0000259" key="7">
    <source>
        <dbReference type="PROSITE" id="PS51900"/>
    </source>
</evidence>
<dbReference type="PANTHER" id="PTHR30349">
    <property type="entry name" value="PHAGE INTEGRASE-RELATED"/>
    <property type="match status" value="1"/>
</dbReference>
<dbReference type="PROSITE" id="PS51898">
    <property type="entry name" value="TYR_RECOMBINASE"/>
    <property type="match status" value="1"/>
</dbReference>
<gene>
    <name evidence="8" type="ORF">EJ903_21545</name>
</gene>
<dbReference type="CDD" id="cd01195">
    <property type="entry name" value="INT_C_like_5"/>
    <property type="match status" value="1"/>
</dbReference>
<keyword evidence="3 5" id="KW-0238">DNA-binding</keyword>
<accession>A0A3S0HXK2</accession>
<dbReference type="GO" id="GO:0015074">
    <property type="term" value="P:DNA integration"/>
    <property type="evidence" value="ECO:0007669"/>
    <property type="project" value="UniProtKB-KW"/>
</dbReference>
<evidence type="ECO:0000256" key="5">
    <source>
        <dbReference type="PROSITE-ProRule" id="PRU01248"/>
    </source>
</evidence>
<evidence type="ECO:0000313" key="8">
    <source>
        <dbReference type="EMBL" id="RTR16191.1"/>
    </source>
</evidence>
<dbReference type="InterPro" id="IPR011010">
    <property type="entry name" value="DNA_brk_join_enz"/>
</dbReference>
<name>A0A3S0HXK2_9PROT</name>
<dbReference type="InterPro" id="IPR002104">
    <property type="entry name" value="Integrase_catalytic"/>
</dbReference>
<dbReference type="InterPro" id="IPR044068">
    <property type="entry name" value="CB"/>
</dbReference>
<organism evidence="8 9">
    <name type="scientific">Azospirillum griseum</name>
    <dbReference type="NCBI Taxonomy" id="2496639"/>
    <lineage>
        <taxon>Bacteria</taxon>
        <taxon>Pseudomonadati</taxon>
        <taxon>Pseudomonadota</taxon>
        <taxon>Alphaproteobacteria</taxon>
        <taxon>Rhodospirillales</taxon>
        <taxon>Azospirillaceae</taxon>
        <taxon>Azospirillum</taxon>
    </lineage>
</organism>
<keyword evidence="9" id="KW-1185">Reference proteome</keyword>
<evidence type="ECO:0000256" key="1">
    <source>
        <dbReference type="ARBA" id="ARBA00008857"/>
    </source>
</evidence>
<keyword evidence="4" id="KW-0233">DNA recombination</keyword>
<dbReference type="AlphaFoldDB" id="A0A3S0HXK2"/>
<dbReference type="SUPFAM" id="SSF56349">
    <property type="entry name" value="DNA breaking-rejoining enzymes"/>
    <property type="match status" value="1"/>
</dbReference>
<dbReference type="GO" id="GO:0003677">
    <property type="term" value="F:DNA binding"/>
    <property type="evidence" value="ECO:0007669"/>
    <property type="project" value="UniProtKB-UniRule"/>
</dbReference>
<dbReference type="SUPFAM" id="SSF47823">
    <property type="entry name" value="lambda integrase-like, N-terminal domain"/>
    <property type="match status" value="1"/>
</dbReference>
<keyword evidence="2" id="KW-0229">DNA integration</keyword>
<feature type="domain" description="Core-binding (CB)" evidence="7">
    <location>
        <begin position="11"/>
        <end position="107"/>
    </location>
</feature>
<dbReference type="Gene3D" id="1.10.150.130">
    <property type="match status" value="1"/>
</dbReference>
<dbReference type="Proteomes" id="UP000277007">
    <property type="component" value="Unassembled WGS sequence"/>
</dbReference>
<proteinExistence type="inferred from homology"/>
<comment type="similarity">
    <text evidence="1">Belongs to the 'phage' integrase family.</text>
</comment>
<evidence type="ECO:0000256" key="3">
    <source>
        <dbReference type="ARBA" id="ARBA00023125"/>
    </source>
</evidence>
<evidence type="ECO:0000256" key="2">
    <source>
        <dbReference type="ARBA" id="ARBA00022908"/>
    </source>
</evidence>
<dbReference type="EMBL" id="RXMA01000027">
    <property type="protein sequence ID" value="RTR16191.1"/>
    <property type="molecule type" value="Genomic_DNA"/>
</dbReference>
<dbReference type="InterPro" id="IPR010998">
    <property type="entry name" value="Integrase_recombinase_N"/>
</dbReference>
<dbReference type="GO" id="GO:0006310">
    <property type="term" value="P:DNA recombination"/>
    <property type="evidence" value="ECO:0007669"/>
    <property type="project" value="UniProtKB-KW"/>
</dbReference>
<sequence length="315" mass="33726">MGLADALPIAQLQERLIDSFLAGRKPTTVAAYRRDLEDFRAFVARQPGAAVYAASIDRVVLELFGLAAGQANALALGYRADLLTRGLSPATVNRRLAALRSLVQLGRTLGLVGWSLEVENVGSAAYRDTRGPGHDGVMAIIGKAEDRGDAIGVRDTAIVRLLHDTALRRGEVVSLDHAHYDAEAATLAILGKARREREMVTLPDATRAALDAWVGVRGAWDGPLFVRLDNAGAFEGRLSGEAVRLIVRRLGAGAGVPARPHGLRHSAITEALARTNGNVSAVQGFARHRDPRVTIRYNDNRDDEAGRIASLITEG</sequence>
<dbReference type="PROSITE" id="PS51900">
    <property type="entry name" value="CB"/>
    <property type="match status" value="1"/>
</dbReference>
<comment type="caution">
    <text evidence="8">The sequence shown here is derived from an EMBL/GenBank/DDBJ whole genome shotgun (WGS) entry which is preliminary data.</text>
</comment>
<dbReference type="InterPro" id="IPR050090">
    <property type="entry name" value="Tyrosine_recombinase_XerCD"/>
</dbReference>
<dbReference type="Pfam" id="PF00589">
    <property type="entry name" value="Phage_integrase"/>
    <property type="match status" value="1"/>
</dbReference>
<protein>
    <submittedName>
        <fullName evidence="8">Integrase</fullName>
    </submittedName>
</protein>
<evidence type="ECO:0000259" key="6">
    <source>
        <dbReference type="PROSITE" id="PS51898"/>
    </source>
</evidence>
<dbReference type="Gene3D" id="1.10.443.10">
    <property type="entry name" value="Intergrase catalytic core"/>
    <property type="match status" value="1"/>
</dbReference>